<keyword evidence="9" id="KW-0732">Signal</keyword>
<feature type="signal peptide" evidence="9">
    <location>
        <begin position="1"/>
        <end position="21"/>
    </location>
</feature>
<dbReference type="GO" id="GO:0009765">
    <property type="term" value="P:photosynthesis, light harvesting"/>
    <property type="evidence" value="ECO:0007669"/>
    <property type="project" value="InterPro"/>
</dbReference>
<dbReference type="Pfam" id="PF00504">
    <property type="entry name" value="Chloroa_b-bind"/>
    <property type="match status" value="1"/>
</dbReference>
<keyword evidence="11" id="KW-1185">Reference proteome</keyword>
<feature type="binding site" evidence="7">
    <location>
        <position position="221"/>
    </location>
    <ligand>
        <name>chlorophyll a</name>
        <dbReference type="ChEBI" id="CHEBI:58416"/>
        <label>1</label>
    </ligand>
</feature>
<evidence type="ECO:0000313" key="11">
    <source>
        <dbReference type="Proteomes" id="UP001230188"/>
    </source>
</evidence>
<evidence type="ECO:0000256" key="5">
    <source>
        <dbReference type="ARBA" id="ARBA00022531"/>
    </source>
</evidence>
<organism evidence="10 11">
    <name type="scientific">Chrysophaeum taylorii</name>
    <dbReference type="NCBI Taxonomy" id="2483200"/>
    <lineage>
        <taxon>Eukaryota</taxon>
        <taxon>Sar</taxon>
        <taxon>Stramenopiles</taxon>
        <taxon>Ochrophyta</taxon>
        <taxon>Pelagophyceae</taxon>
        <taxon>Pelagomonadales</taxon>
        <taxon>Pelagomonadaceae</taxon>
        <taxon>Chrysophaeum</taxon>
    </lineage>
</organism>
<feature type="binding site" description="axial binding residue" evidence="7">
    <location>
        <position position="184"/>
    </location>
    <ligand>
        <name>chlorophyll b</name>
        <dbReference type="ChEBI" id="CHEBI:61721"/>
        <label>1</label>
    </ligand>
    <ligandPart>
        <name>Mg</name>
        <dbReference type="ChEBI" id="CHEBI:25107"/>
    </ligandPart>
</feature>
<keyword evidence="4" id="KW-0150">Chloroplast</keyword>
<dbReference type="EMBL" id="JAQMWT010000154">
    <property type="protein sequence ID" value="KAJ8609037.1"/>
    <property type="molecule type" value="Genomic_DNA"/>
</dbReference>
<feature type="binding site" evidence="7">
    <location>
        <position position="115"/>
    </location>
    <ligand>
        <name>chlorophyll a</name>
        <dbReference type="ChEBI" id="CHEBI:58416"/>
        <label>1</label>
    </ligand>
</feature>
<evidence type="ECO:0000256" key="7">
    <source>
        <dbReference type="PIRSR" id="PIRSR601344-1"/>
    </source>
</evidence>
<evidence type="ECO:0000256" key="8">
    <source>
        <dbReference type="SAM" id="MobiDB-lite"/>
    </source>
</evidence>
<dbReference type="Proteomes" id="UP001230188">
    <property type="component" value="Unassembled WGS sequence"/>
</dbReference>
<evidence type="ECO:0000256" key="6">
    <source>
        <dbReference type="ARBA" id="ARBA00022640"/>
    </source>
</evidence>
<proteinExistence type="inferred from homology"/>
<comment type="subcellular location">
    <subcellularLocation>
        <location evidence="2">Plastid</location>
        <location evidence="2">Chloroplast</location>
    </subcellularLocation>
</comment>
<feature type="region of interest" description="Disordered" evidence="8">
    <location>
        <begin position="30"/>
        <end position="63"/>
    </location>
</feature>
<dbReference type="AlphaFoldDB" id="A0AAD7XPR5"/>
<evidence type="ECO:0000256" key="4">
    <source>
        <dbReference type="ARBA" id="ARBA00022528"/>
    </source>
</evidence>
<evidence type="ECO:0008006" key="12">
    <source>
        <dbReference type="Google" id="ProtNLM"/>
    </source>
</evidence>
<feature type="binding site" evidence="7">
    <location>
        <position position="235"/>
    </location>
    <ligand>
        <name>chlorophyll a</name>
        <dbReference type="ChEBI" id="CHEBI:58416"/>
        <label>1</label>
    </ligand>
</feature>
<name>A0AAD7XPR5_9STRA</name>
<comment type="function">
    <text evidence="1">The light-harvesting complex (LHC) functions as a light receptor, it captures and delivers excitation energy to photosystems with which it is closely associated. Energy is transferred from the carotenoid and chlorophyll C (or B) to chlorophyll A and the photosynthetic reaction centers where it is used to synthesize ATP and reducing power.</text>
</comment>
<feature type="binding site" description="axial binding residue" evidence="7">
    <location>
        <position position="217"/>
    </location>
    <ligand>
        <name>chlorophyll a</name>
        <dbReference type="ChEBI" id="CHEBI:58416"/>
        <label>3</label>
    </ligand>
    <ligandPart>
        <name>Mg</name>
        <dbReference type="ChEBI" id="CHEBI:25107"/>
    </ligandPart>
</feature>
<feature type="binding site" evidence="7">
    <location>
        <position position="223"/>
    </location>
    <ligand>
        <name>chlorophyll a</name>
        <dbReference type="ChEBI" id="CHEBI:58416"/>
        <label>1</label>
    </ligand>
</feature>
<feature type="binding site" description="axial binding residue" evidence="7">
    <location>
        <position position="117"/>
    </location>
    <ligand>
        <name>chlorophyll b</name>
        <dbReference type="ChEBI" id="CHEBI:61721"/>
        <label>1</label>
    </ligand>
    <ligandPart>
        <name>Mg</name>
        <dbReference type="ChEBI" id="CHEBI:25107"/>
    </ligandPart>
</feature>
<dbReference type="Gene3D" id="1.10.3460.10">
    <property type="entry name" value="Chlorophyll a/b binding protein domain"/>
    <property type="match status" value="1"/>
</dbReference>
<feature type="binding site" evidence="7">
    <location>
        <position position="90"/>
    </location>
    <ligand>
        <name>chlorophyll a</name>
        <dbReference type="ChEBI" id="CHEBI:58416"/>
        <label>1</label>
    </ligand>
</feature>
<protein>
    <recommendedName>
        <fullName evidence="12">Chlorophyll a-b binding protein, chloroplastic</fullName>
    </recommendedName>
</protein>
<dbReference type="SUPFAM" id="SSF103511">
    <property type="entry name" value="Chlorophyll a-b binding protein"/>
    <property type="match status" value="1"/>
</dbReference>
<dbReference type="InterPro" id="IPR001344">
    <property type="entry name" value="Chloro_AB-bd_pln"/>
</dbReference>
<feature type="chain" id="PRO_5042065382" description="Chlorophyll a-b binding protein, chloroplastic" evidence="9">
    <location>
        <begin position="22"/>
        <end position="252"/>
    </location>
</feature>
<evidence type="ECO:0000256" key="1">
    <source>
        <dbReference type="ARBA" id="ARBA00004022"/>
    </source>
</evidence>
<accession>A0AAD7XPR5</accession>
<dbReference type="GO" id="GO:0016020">
    <property type="term" value="C:membrane"/>
    <property type="evidence" value="ECO:0007669"/>
    <property type="project" value="InterPro"/>
</dbReference>
<dbReference type="GO" id="GO:0016168">
    <property type="term" value="F:chlorophyll binding"/>
    <property type="evidence" value="ECO:0007669"/>
    <property type="project" value="UniProtKB-KW"/>
</dbReference>
<dbReference type="GO" id="GO:0009507">
    <property type="term" value="C:chloroplast"/>
    <property type="evidence" value="ECO:0007669"/>
    <property type="project" value="UniProtKB-SubCell"/>
</dbReference>
<reference evidence="10" key="1">
    <citation type="submission" date="2023-01" db="EMBL/GenBank/DDBJ databases">
        <title>Metagenome sequencing of chrysophaentin producing Chrysophaeum taylorii.</title>
        <authorList>
            <person name="Davison J."/>
            <person name="Bewley C."/>
        </authorList>
    </citation>
    <scope>NUCLEOTIDE SEQUENCE</scope>
    <source>
        <strain evidence="10">NIES-1699</strain>
    </source>
</reference>
<evidence type="ECO:0000256" key="9">
    <source>
        <dbReference type="SAM" id="SignalP"/>
    </source>
</evidence>
<keyword evidence="6" id="KW-0934">Plastid</keyword>
<keyword evidence="5" id="KW-0602">Photosynthesis</keyword>
<feature type="binding site" evidence="7">
    <location>
        <position position="112"/>
    </location>
    <ligand>
        <name>chlorophyll a</name>
        <dbReference type="ChEBI" id="CHEBI:58416"/>
        <label>1</label>
    </ligand>
</feature>
<feature type="compositionally biased region" description="Basic residues" evidence="8">
    <location>
        <begin position="54"/>
        <end position="63"/>
    </location>
</feature>
<sequence length="252" mass="27219">MATSSYLSLVAILVAPSAAYGARPSLTRLYSSSPPPPENTLVSDDPPLTTLPSRSRRAGKRKPPVLNGWVPTYGEFCYGLPGACPPLGNWDPIGLCGTGVPLEDVRRYREAEIMHGRVAMMASVGYIAGEAWSPIVWAGKVSGPANDQLQQIPAPLFAALSIAIGICETYRARRGWVEPSPDELFSLRLTYYPGDLGFDPLGLKPTDPEEFKTLVTKELNNGRLAMIAVAGMCAQEQVTHQTIADTLASYFH</sequence>
<gene>
    <name evidence="10" type="ORF">CTAYLR_008705</name>
</gene>
<evidence type="ECO:0000313" key="10">
    <source>
        <dbReference type="EMBL" id="KAJ8609037.1"/>
    </source>
</evidence>
<comment type="similarity">
    <text evidence="3">Belongs to the fucoxanthin chlorophyll protein family.</text>
</comment>
<keyword evidence="7" id="KW-0148">Chlorophyll</keyword>
<dbReference type="PANTHER" id="PTHR21649">
    <property type="entry name" value="CHLOROPHYLL A/B BINDING PROTEIN"/>
    <property type="match status" value="1"/>
</dbReference>
<feature type="binding site" evidence="7">
    <location>
        <position position="218"/>
    </location>
    <ligand>
        <name>chlorophyll a</name>
        <dbReference type="ChEBI" id="CHEBI:58416"/>
        <label>1</label>
    </ligand>
</feature>
<evidence type="ECO:0000256" key="3">
    <source>
        <dbReference type="ARBA" id="ARBA00005933"/>
    </source>
</evidence>
<feature type="binding site" description="axial binding residue" evidence="7">
    <location>
        <position position="161"/>
    </location>
    <ligand>
        <name>chlorophyll b</name>
        <dbReference type="ChEBI" id="CHEBI:61721"/>
        <label>1</label>
    </ligand>
    <ligandPart>
        <name>Mg</name>
        <dbReference type="ChEBI" id="CHEBI:25107"/>
    </ligandPart>
</feature>
<evidence type="ECO:0000256" key="2">
    <source>
        <dbReference type="ARBA" id="ARBA00004229"/>
    </source>
</evidence>
<dbReference type="InterPro" id="IPR022796">
    <property type="entry name" value="Chloroa_b-bind"/>
</dbReference>
<keyword evidence="7" id="KW-0157">Chromophore</keyword>
<comment type="caution">
    <text evidence="10">The sequence shown here is derived from an EMBL/GenBank/DDBJ whole genome shotgun (WGS) entry which is preliminary data.</text>
</comment>